<dbReference type="GO" id="GO:0043565">
    <property type="term" value="F:sequence-specific DNA binding"/>
    <property type="evidence" value="ECO:0007669"/>
    <property type="project" value="TreeGrafter"/>
</dbReference>
<dbReference type="SUPFAM" id="SSF54616">
    <property type="entry name" value="DNA-binding domain of Mlu1-box binding protein MBP1"/>
    <property type="match status" value="1"/>
</dbReference>
<evidence type="ECO:0000259" key="5">
    <source>
        <dbReference type="PROSITE" id="PS51299"/>
    </source>
</evidence>
<dbReference type="InterPro" id="IPR036887">
    <property type="entry name" value="HTH_APSES_sf"/>
</dbReference>
<sequence length="451" mass="52384">MEKRDILNNSCSERFFNNLNNNQRYLNNSKTQNNNIPNSLIKQKNNIPSMNYDSTQSNIPPTLPRFNGLGTNDSNGFMSSFSVSNQGYNGSTDYSKNHMYGNGSLRSHTLYPYRFSPYNTYSYLQNRVHTTKLRTDRKYWEDEKTDTFNIEYNNVTVSRRIDNNMINGTKLLNVTGMTRGKRDGILKNEKSRVVVKTGAMYLKGVWITLESAKLLAEKHGRNTRLTQSDDNAQYYKYGDFSNNIDKLDSVIFDHKASLPSLKTSDLYLSKLSDNALCYDDHNLYNVENNLNFVNRDAENNSADIKAFNYNNDYGYNSNIIYQNEIELNNMQNNRYVFNEGMGYGSNAEYQNTVKNKETYDSNDYKNEYRLMDTRVVYNKENNLSNKYDQSNEKMLLELSNYQNVPYNNSYVNNMTTEKHQEKIILSSAKNEFLLPNISSHFLNEASNNNPL</sequence>
<name>A0A2T9YMT7_9FUNG</name>
<dbReference type="InterPro" id="IPR003163">
    <property type="entry name" value="Tscrpt_reg_HTH_APSES-type"/>
</dbReference>
<dbReference type="InterPro" id="IPR029790">
    <property type="entry name" value="EFG1/Phd1/StuA"/>
</dbReference>
<dbReference type="EMBL" id="MBFR01000122">
    <property type="protein sequence ID" value="PVU93637.1"/>
    <property type="molecule type" value="Genomic_DNA"/>
</dbReference>
<dbReference type="GO" id="GO:0005634">
    <property type="term" value="C:nucleus"/>
    <property type="evidence" value="ECO:0007669"/>
    <property type="project" value="TreeGrafter"/>
</dbReference>
<dbReference type="PANTHER" id="PTHR47792">
    <property type="entry name" value="PROTEIN SOK2-RELATED"/>
    <property type="match status" value="1"/>
</dbReference>
<dbReference type="OrthoDB" id="5407653at2759"/>
<dbReference type="InterPro" id="IPR018004">
    <property type="entry name" value="KilA/APSES_HTH"/>
</dbReference>
<keyword evidence="4" id="KW-0804">Transcription</keyword>
<accession>A0A2T9YMT7</accession>
<reference evidence="6 7" key="1">
    <citation type="journal article" date="2018" name="MBio">
        <title>Comparative Genomics Reveals the Core Gene Toolbox for the Fungus-Insect Symbiosis.</title>
        <authorList>
            <person name="Wang Y."/>
            <person name="Stata M."/>
            <person name="Wang W."/>
            <person name="Stajich J.E."/>
            <person name="White M.M."/>
            <person name="Moncalvo J.M."/>
        </authorList>
    </citation>
    <scope>NUCLEOTIDE SEQUENCE [LARGE SCALE GENOMIC DNA]</scope>
    <source>
        <strain evidence="6 7">SWE-8-4</strain>
    </source>
</reference>
<evidence type="ECO:0000313" key="6">
    <source>
        <dbReference type="EMBL" id="PVU93637.1"/>
    </source>
</evidence>
<proteinExistence type="inferred from homology"/>
<dbReference type="Pfam" id="PF04383">
    <property type="entry name" value="KilA-N"/>
    <property type="match status" value="1"/>
</dbReference>
<gene>
    <name evidence="6" type="ORF">BB561_003132</name>
</gene>
<keyword evidence="3" id="KW-0238">DNA-binding</keyword>
<organism evidence="6 7">
    <name type="scientific">Smittium simulii</name>
    <dbReference type="NCBI Taxonomy" id="133385"/>
    <lineage>
        <taxon>Eukaryota</taxon>
        <taxon>Fungi</taxon>
        <taxon>Fungi incertae sedis</taxon>
        <taxon>Zoopagomycota</taxon>
        <taxon>Kickxellomycotina</taxon>
        <taxon>Harpellomycetes</taxon>
        <taxon>Harpellales</taxon>
        <taxon>Legeriomycetaceae</taxon>
        <taxon>Smittium</taxon>
    </lineage>
</organism>
<feature type="domain" description="HTH APSES-type" evidence="5">
    <location>
        <begin position="134"/>
        <end position="241"/>
    </location>
</feature>
<comment type="caution">
    <text evidence="6">The sequence shown here is derived from an EMBL/GenBank/DDBJ whole genome shotgun (WGS) entry which is preliminary data.</text>
</comment>
<dbReference type="STRING" id="133385.A0A2T9YMT7"/>
<dbReference type="GO" id="GO:0045944">
    <property type="term" value="P:positive regulation of transcription by RNA polymerase II"/>
    <property type="evidence" value="ECO:0007669"/>
    <property type="project" value="TreeGrafter"/>
</dbReference>
<dbReference type="PANTHER" id="PTHR47792:SF1">
    <property type="entry name" value="PROTEIN SOK2-RELATED"/>
    <property type="match status" value="1"/>
</dbReference>
<dbReference type="SMART" id="SM01252">
    <property type="entry name" value="KilA-N"/>
    <property type="match status" value="1"/>
</dbReference>
<evidence type="ECO:0000313" key="7">
    <source>
        <dbReference type="Proteomes" id="UP000245383"/>
    </source>
</evidence>
<dbReference type="GO" id="GO:0003700">
    <property type="term" value="F:DNA-binding transcription factor activity"/>
    <property type="evidence" value="ECO:0007669"/>
    <property type="project" value="TreeGrafter"/>
</dbReference>
<evidence type="ECO:0000256" key="4">
    <source>
        <dbReference type="ARBA" id="ARBA00023163"/>
    </source>
</evidence>
<dbReference type="Proteomes" id="UP000245383">
    <property type="component" value="Unassembled WGS sequence"/>
</dbReference>
<comment type="similarity">
    <text evidence="1">Belongs to the EFG1/PHD1/stuA family.</text>
</comment>
<keyword evidence="2" id="KW-0805">Transcription regulation</keyword>
<dbReference type="AlphaFoldDB" id="A0A2T9YMT7"/>
<keyword evidence="7" id="KW-1185">Reference proteome</keyword>
<evidence type="ECO:0000256" key="2">
    <source>
        <dbReference type="ARBA" id="ARBA00023015"/>
    </source>
</evidence>
<evidence type="ECO:0000256" key="1">
    <source>
        <dbReference type="ARBA" id="ARBA00007247"/>
    </source>
</evidence>
<protein>
    <recommendedName>
        <fullName evidence="5">HTH APSES-type domain-containing protein</fullName>
    </recommendedName>
</protein>
<evidence type="ECO:0000256" key="3">
    <source>
        <dbReference type="ARBA" id="ARBA00023125"/>
    </source>
</evidence>
<dbReference type="Gene3D" id="3.10.260.10">
    <property type="entry name" value="Transcription regulator HTH, APSES-type DNA-binding domain"/>
    <property type="match status" value="1"/>
</dbReference>
<dbReference type="PROSITE" id="PS51299">
    <property type="entry name" value="HTH_APSES"/>
    <property type="match status" value="1"/>
</dbReference>